<feature type="transmembrane region" description="Helical" evidence="7">
    <location>
        <begin position="170"/>
        <end position="190"/>
    </location>
</feature>
<dbReference type="PANTHER" id="PTHR42925">
    <property type="entry name" value="MULTIDRUG AND TOXIN EFFLUX PROTEIN MATE FAMILY"/>
    <property type="match status" value="1"/>
</dbReference>
<feature type="transmembrane region" description="Helical" evidence="7">
    <location>
        <begin position="95"/>
        <end position="117"/>
    </location>
</feature>
<dbReference type="Pfam" id="PF01554">
    <property type="entry name" value="MatE"/>
    <property type="match status" value="2"/>
</dbReference>
<dbReference type="GO" id="GO:0005886">
    <property type="term" value="C:plasma membrane"/>
    <property type="evidence" value="ECO:0007669"/>
    <property type="project" value="UniProtKB-SubCell"/>
</dbReference>
<feature type="transmembrane region" description="Helical" evidence="7">
    <location>
        <begin position="320"/>
        <end position="342"/>
    </location>
</feature>
<dbReference type="GO" id="GO:0015297">
    <property type="term" value="F:antiporter activity"/>
    <property type="evidence" value="ECO:0007669"/>
    <property type="project" value="InterPro"/>
</dbReference>
<keyword evidence="6 7" id="KW-0472">Membrane</keyword>
<feature type="transmembrane region" description="Helical" evidence="7">
    <location>
        <begin position="196"/>
        <end position="218"/>
    </location>
</feature>
<evidence type="ECO:0000256" key="1">
    <source>
        <dbReference type="ARBA" id="ARBA00004429"/>
    </source>
</evidence>
<dbReference type="AlphaFoldDB" id="A0A1T4W018"/>
<evidence type="ECO:0000256" key="2">
    <source>
        <dbReference type="ARBA" id="ARBA00022448"/>
    </source>
</evidence>
<feature type="transmembrane region" description="Helical" evidence="7">
    <location>
        <begin position="21"/>
        <end position="48"/>
    </location>
</feature>
<dbReference type="RefSeq" id="WP_078929589.1">
    <property type="nucleotide sequence ID" value="NZ_FUXX01000071.1"/>
</dbReference>
<sequence>MADTSPQQLATGPKHGNLFSLSWPIFIDLTMHFFTIIINTAMVSMLSLQAVAEMNLGGQAFQFAFTLFNFINIGVCVCCAQAIGKGNRQMLRRIVHMSFGLNIVWGILITSGCFFGAKIICDIMNIPEDIYVTSKNYLMILSIMFIAEAVNLCCSSILRAYGRTRDPMYVNISANIFVIISNYALLFGHFGFPQMGIYGVAISAVISRFLSVAFLFYLMRTRTKIRIIPKFFFIVKKDILKQIFAVGIPGAGENMTWQLQFLFMTSVVGTLGSTALATHGIYMQMCTIIMLFSISIALGTEILISQYAGAMKLKLANRQLLHSVKIGLCITALLVINIPLWMGDAVLSIFTSDATVYEIARPIFYVSVIMEMGRILNIIIINSLRAVNDAKFPMLMAIISMWGVSVPVGTFLSLYMGMGLLGVWLGFCCDECTRGLVMLLRWKSKAWVSKARDNYRKHYKTKVKKKGYAL</sequence>
<name>A0A1T4W018_9GAMM</name>
<dbReference type="EMBL" id="FUXX01000071">
    <property type="protein sequence ID" value="SKA70425.1"/>
    <property type="molecule type" value="Genomic_DNA"/>
</dbReference>
<feature type="transmembrane region" description="Helical" evidence="7">
    <location>
        <begin position="261"/>
        <end position="282"/>
    </location>
</feature>
<dbReference type="CDD" id="cd13134">
    <property type="entry name" value="MATE_like_8"/>
    <property type="match status" value="1"/>
</dbReference>
<evidence type="ECO:0000256" key="6">
    <source>
        <dbReference type="ARBA" id="ARBA00023136"/>
    </source>
</evidence>
<gene>
    <name evidence="8" type="ORF">SAMN02745213_02327</name>
</gene>
<feature type="transmembrane region" description="Helical" evidence="7">
    <location>
        <begin position="137"/>
        <end position="158"/>
    </location>
</feature>
<dbReference type="PANTHER" id="PTHR42925:SF2">
    <property type="entry name" value="NA+ DRIVEN MULTIDRUG EFFLUX PUMP"/>
    <property type="match status" value="1"/>
</dbReference>
<protein>
    <submittedName>
        <fullName evidence="8">Putative efflux protein, MATE family</fullName>
    </submittedName>
</protein>
<feature type="transmembrane region" description="Helical" evidence="7">
    <location>
        <begin position="288"/>
        <end position="308"/>
    </location>
</feature>
<dbReference type="PIRSF" id="PIRSF006603">
    <property type="entry name" value="DinF"/>
    <property type="match status" value="1"/>
</dbReference>
<evidence type="ECO:0000256" key="3">
    <source>
        <dbReference type="ARBA" id="ARBA00022475"/>
    </source>
</evidence>
<evidence type="ECO:0000256" key="4">
    <source>
        <dbReference type="ARBA" id="ARBA00022692"/>
    </source>
</evidence>
<dbReference type="Proteomes" id="UP000242432">
    <property type="component" value="Unassembled WGS sequence"/>
</dbReference>
<dbReference type="InterPro" id="IPR048279">
    <property type="entry name" value="MdtK-like"/>
</dbReference>
<keyword evidence="2" id="KW-0813">Transport</keyword>
<evidence type="ECO:0000313" key="9">
    <source>
        <dbReference type="Proteomes" id="UP000242432"/>
    </source>
</evidence>
<dbReference type="NCBIfam" id="TIGR00797">
    <property type="entry name" value="matE"/>
    <property type="match status" value="1"/>
</dbReference>
<dbReference type="GO" id="GO:0042910">
    <property type="term" value="F:xenobiotic transmembrane transporter activity"/>
    <property type="evidence" value="ECO:0007669"/>
    <property type="project" value="InterPro"/>
</dbReference>
<evidence type="ECO:0000313" key="8">
    <source>
        <dbReference type="EMBL" id="SKA70425.1"/>
    </source>
</evidence>
<organism evidence="8 9">
    <name type="scientific">Succinivibrio dextrinosolvens DSM 3072</name>
    <dbReference type="NCBI Taxonomy" id="1123324"/>
    <lineage>
        <taxon>Bacteria</taxon>
        <taxon>Pseudomonadati</taxon>
        <taxon>Pseudomonadota</taxon>
        <taxon>Gammaproteobacteria</taxon>
        <taxon>Aeromonadales</taxon>
        <taxon>Succinivibrionaceae</taxon>
        <taxon>Succinivibrio</taxon>
    </lineage>
</organism>
<reference evidence="9" key="1">
    <citation type="submission" date="2017-02" db="EMBL/GenBank/DDBJ databases">
        <authorList>
            <person name="Varghese N."/>
            <person name="Submissions S."/>
        </authorList>
    </citation>
    <scope>NUCLEOTIDE SEQUENCE [LARGE SCALE GENOMIC DNA]</scope>
    <source>
        <strain evidence="9">DSM 3072</strain>
    </source>
</reference>
<keyword evidence="5 7" id="KW-1133">Transmembrane helix</keyword>
<feature type="transmembrane region" description="Helical" evidence="7">
    <location>
        <begin position="392"/>
        <end position="415"/>
    </location>
</feature>
<keyword evidence="4 7" id="KW-0812">Transmembrane</keyword>
<dbReference type="InterPro" id="IPR047135">
    <property type="entry name" value="YsiQ"/>
</dbReference>
<comment type="subcellular location">
    <subcellularLocation>
        <location evidence="1">Cell inner membrane</location>
        <topology evidence="1">Multi-pass membrane protein</topology>
    </subcellularLocation>
</comment>
<keyword evidence="9" id="KW-1185">Reference proteome</keyword>
<dbReference type="STRING" id="83771.SAMN02910357_02054"/>
<feature type="transmembrane region" description="Helical" evidence="7">
    <location>
        <begin position="60"/>
        <end position="83"/>
    </location>
</feature>
<proteinExistence type="predicted"/>
<keyword evidence="3" id="KW-1003">Cell membrane</keyword>
<feature type="transmembrane region" description="Helical" evidence="7">
    <location>
        <begin position="362"/>
        <end position="380"/>
    </location>
</feature>
<evidence type="ECO:0000256" key="5">
    <source>
        <dbReference type="ARBA" id="ARBA00022989"/>
    </source>
</evidence>
<accession>A0A1T4W018</accession>
<evidence type="ECO:0000256" key="7">
    <source>
        <dbReference type="SAM" id="Phobius"/>
    </source>
</evidence>
<dbReference type="InterPro" id="IPR002528">
    <property type="entry name" value="MATE_fam"/>
</dbReference>